<reference evidence="2" key="1">
    <citation type="journal article" date="2022" name="Mol. Ecol. Resour.">
        <title>The genomes of chicory, endive, great burdock and yacon provide insights into Asteraceae palaeo-polyploidization history and plant inulin production.</title>
        <authorList>
            <person name="Fan W."/>
            <person name="Wang S."/>
            <person name="Wang H."/>
            <person name="Wang A."/>
            <person name="Jiang F."/>
            <person name="Liu H."/>
            <person name="Zhao H."/>
            <person name="Xu D."/>
            <person name="Zhang Y."/>
        </authorList>
    </citation>
    <scope>NUCLEOTIDE SEQUENCE [LARGE SCALE GENOMIC DNA]</scope>
    <source>
        <strain evidence="2">cv. Yunnan</strain>
    </source>
</reference>
<comment type="caution">
    <text evidence="1">The sequence shown here is derived from an EMBL/GenBank/DDBJ whole genome shotgun (WGS) entry which is preliminary data.</text>
</comment>
<name>A0ACB9IUN1_9ASTR</name>
<evidence type="ECO:0000313" key="1">
    <source>
        <dbReference type="EMBL" id="KAI3811624.1"/>
    </source>
</evidence>
<gene>
    <name evidence="1" type="ORF">L1987_21350</name>
</gene>
<dbReference type="Proteomes" id="UP001056120">
    <property type="component" value="Linkage Group LG07"/>
</dbReference>
<reference evidence="1 2" key="2">
    <citation type="journal article" date="2022" name="Mol. Ecol. Resour.">
        <title>The genomes of chicory, endive, great burdock and yacon provide insights into Asteraceae paleo-polyploidization history and plant inulin production.</title>
        <authorList>
            <person name="Fan W."/>
            <person name="Wang S."/>
            <person name="Wang H."/>
            <person name="Wang A."/>
            <person name="Jiang F."/>
            <person name="Liu H."/>
            <person name="Zhao H."/>
            <person name="Xu D."/>
            <person name="Zhang Y."/>
        </authorList>
    </citation>
    <scope>NUCLEOTIDE SEQUENCE [LARGE SCALE GENOMIC DNA]</scope>
    <source>
        <strain evidence="2">cv. Yunnan</strain>
        <tissue evidence="1">Leaves</tissue>
    </source>
</reference>
<proteinExistence type="predicted"/>
<accession>A0ACB9IUN1</accession>
<keyword evidence="2" id="KW-1185">Reference proteome</keyword>
<evidence type="ECO:0000313" key="2">
    <source>
        <dbReference type="Proteomes" id="UP001056120"/>
    </source>
</evidence>
<dbReference type="EMBL" id="CM042024">
    <property type="protein sequence ID" value="KAI3811624.1"/>
    <property type="molecule type" value="Genomic_DNA"/>
</dbReference>
<sequence length="163" mass="18075">MSLHLTFVLCLLLQVDVALITTGKAPFTQGLCLENVSKPISTTSKLLRPQAREKAEKERFEIGNAKNSFKANTKALAENEENDIAQVVLHFTCSGFKDHGDILGVYIFGMHAAVLINEASNAIAIGTRIQHPEMDFSRAKINLERCLKYLQDKTCFFFGSAIL</sequence>
<organism evidence="1 2">
    <name type="scientific">Smallanthus sonchifolius</name>
    <dbReference type="NCBI Taxonomy" id="185202"/>
    <lineage>
        <taxon>Eukaryota</taxon>
        <taxon>Viridiplantae</taxon>
        <taxon>Streptophyta</taxon>
        <taxon>Embryophyta</taxon>
        <taxon>Tracheophyta</taxon>
        <taxon>Spermatophyta</taxon>
        <taxon>Magnoliopsida</taxon>
        <taxon>eudicotyledons</taxon>
        <taxon>Gunneridae</taxon>
        <taxon>Pentapetalae</taxon>
        <taxon>asterids</taxon>
        <taxon>campanulids</taxon>
        <taxon>Asterales</taxon>
        <taxon>Asteraceae</taxon>
        <taxon>Asteroideae</taxon>
        <taxon>Heliantheae alliance</taxon>
        <taxon>Millerieae</taxon>
        <taxon>Smallanthus</taxon>
    </lineage>
</organism>
<protein>
    <submittedName>
        <fullName evidence="1">Uncharacterized protein</fullName>
    </submittedName>
</protein>